<reference evidence="4 5" key="1">
    <citation type="submission" date="2017-01" db="EMBL/GenBank/DDBJ databases">
        <title>A new Hymenobacter.</title>
        <authorList>
            <person name="Liang Y."/>
            <person name="Feng F."/>
        </authorList>
    </citation>
    <scope>NUCLEOTIDE SEQUENCE [LARGE SCALE GENOMIC DNA]</scope>
    <source>
        <strain evidence="4">MIMBbqt21</strain>
    </source>
</reference>
<keyword evidence="4" id="KW-0238">DNA-binding</keyword>
<dbReference type="Pfam" id="PF00072">
    <property type="entry name" value="Response_reg"/>
    <property type="match status" value="1"/>
</dbReference>
<dbReference type="SUPFAM" id="SSF52172">
    <property type="entry name" value="CheY-like"/>
    <property type="match status" value="1"/>
</dbReference>
<dbReference type="Proteomes" id="UP000194873">
    <property type="component" value="Unassembled WGS sequence"/>
</dbReference>
<dbReference type="EMBL" id="MTSE01000022">
    <property type="protein sequence ID" value="OUJ70463.1"/>
    <property type="molecule type" value="Genomic_DNA"/>
</dbReference>
<feature type="domain" description="HTH LytTR-type" evidence="3">
    <location>
        <begin position="128"/>
        <end position="200"/>
    </location>
</feature>
<feature type="domain" description="Response regulatory" evidence="2">
    <location>
        <begin position="3"/>
        <end position="114"/>
    </location>
</feature>
<dbReference type="InterPro" id="IPR007492">
    <property type="entry name" value="LytTR_DNA-bd_dom"/>
</dbReference>
<dbReference type="InterPro" id="IPR011006">
    <property type="entry name" value="CheY-like_superfamily"/>
</dbReference>
<protein>
    <submittedName>
        <fullName evidence="4">DNA-binding response regulator</fullName>
    </submittedName>
</protein>
<evidence type="ECO:0000256" key="1">
    <source>
        <dbReference type="PROSITE-ProRule" id="PRU00169"/>
    </source>
</evidence>
<dbReference type="PANTHER" id="PTHR37299">
    <property type="entry name" value="TRANSCRIPTIONAL REGULATOR-RELATED"/>
    <property type="match status" value="1"/>
</dbReference>
<gene>
    <name evidence="4" type="ORF">BXP70_24190</name>
</gene>
<dbReference type="Gene3D" id="3.40.50.2300">
    <property type="match status" value="1"/>
</dbReference>
<sequence length="229" mass="25587">MLTALAIDDEPQALRVVQLLAAKVPFLELRGSFTNAFTALAFLQTTPVDVLFVDIHMPDLTGVELVQGLSQRPLVIFTTAYSDYAVQGFELDAVDYLLKPFSLARFTQACAKALERQTTRGRPSSPAILVKTGYEEERLLLGDILYLEAEGNYLRYVLPTRRVLVRQTMAEALRQLPAHAFIRVHRSYIVALEKVEKLARYEVTVANTPIPIGASYESAVQALRASFLR</sequence>
<feature type="modified residue" description="4-aspartylphosphate" evidence="1">
    <location>
        <position position="54"/>
    </location>
</feature>
<evidence type="ECO:0000259" key="3">
    <source>
        <dbReference type="PROSITE" id="PS50930"/>
    </source>
</evidence>
<accession>A0A2C9ZU49</accession>
<evidence type="ECO:0000313" key="4">
    <source>
        <dbReference type="EMBL" id="OUJ70463.1"/>
    </source>
</evidence>
<organism evidence="4 5">
    <name type="scientific">Hymenobacter crusticola</name>
    <dbReference type="NCBI Taxonomy" id="1770526"/>
    <lineage>
        <taxon>Bacteria</taxon>
        <taxon>Pseudomonadati</taxon>
        <taxon>Bacteroidota</taxon>
        <taxon>Cytophagia</taxon>
        <taxon>Cytophagales</taxon>
        <taxon>Hymenobacteraceae</taxon>
        <taxon>Hymenobacter</taxon>
    </lineage>
</organism>
<dbReference type="PROSITE" id="PS50110">
    <property type="entry name" value="RESPONSE_REGULATORY"/>
    <property type="match status" value="1"/>
</dbReference>
<dbReference type="PANTHER" id="PTHR37299:SF1">
    <property type="entry name" value="STAGE 0 SPORULATION PROTEIN A HOMOLOG"/>
    <property type="match status" value="1"/>
</dbReference>
<dbReference type="Pfam" id="PF04397">
    <property type="entry name" value="LytTR"/>
    <property type="match status" value="1"/>
</dbReference>
<dbReference type="InterPro" id="IPR001789">
    <property type="entry name" value="Sig_transdc_resp-reg_receiver"/>
</dbReference>
<evidence type="ECO:0000259" key="2">
    <source>
        <dbReference type="PROSITE" id="PS50110"/>
    </source>
</evidence>
<evidence type="ECO:0000313" key="5">
    <source>
        <dbReference type="Proteomes" id="UP000194873"/>
    </source>
</evidence>
<dbReference type="SMART" id="SM00448">
    <property type="entry name" value="REC"/>
    <property type="match status" value="1"/>
</dbReference>
<dbReference type="GO" id="GO:0000156">
    <property type="term" value="F:phosphorelay response regulator activity"/>
    <property type="evidence" value="ECO:0007669"/>
    <property type="project" value="InterPro"/>
</dbReference>
<dbReference type="OrthoDB" id="1646880at2"/>
<keyword evidence="5" id="KW-1185">Reference proteome</keyword>
<dbReference type="RefSeq" id="WP_086596692.1">
    <property type="nucleotide sequence ID" value="NZ_MTSE01000022.1"/>
</dbReference>
<dbReference type="Gene3D" id="2.40.50.1020">
    <property type="entry name" value="LytTr DNA-binding domain"/>
    <property type="match status" value="1"/>
</dbReference>
<dbReference type="SMART" id="SM00850">
    <property type="entry name" value="LytTR"/>
    <property type="match status" value="1"/>
</dbReference>
<dbReference type="InterPro" id="IPR046947">
    <property type="entry name" value="LytR-like"/>
</dbReference>
<comment type="caution">
    <text evidence="4">The sequence shown here is derived from an EMBL/GenBank/DDBJ whole genome shotgun (WGS) entry which is preliminary data.</text>
</comment>
<name>A0A2C9ZU49_9BACT</name>
<dbReference type="AlphaFoldDB" id="A0A2C9ZU49"/>
<proteinExistence type="predicted"/>
<keyword evidence="1" id="KW-0597">Phosphoprotein</keyword>
<dbReference type="GO" id="GO:0003677">
    <property type="term" value="F:DNA binding"/>
    <property type="evidence" value="ECO:0007669"/>
    <property type="project" value="UniProtKB-KW"/>
</dbReference>
<dbReference type="PROSITE" id="PS50930">
    <property type="entry name" value="HTH_LYTTR"/>
    <property type="match status" value="1"/>
</dbReference>